<dbReference type="OrthoDB" id="3786257at2"/>
<protein>
    <submittedName>
        <fullName evidence="3">Uncharacterized protein</fullName>
    </submittedName>
</protein>
<evidence type="ECO:0000313" key="5">
    <source>
        <dbReference type="Proteomes" id="UP000530850"/>
    </source>
</evidence>
<proteinExistence type="predicted"/>
<dbReference type="RefSeq" id="WP_123185248.1">
    <property type="nucleotide sequence ID" value="NZ_CANPEU010000028.1"/>
</dbReference>
<comment type="caution">
    <text evidence="3">The sequence shown here is derived from an EMBL/GenBank/DDBJ whole genome shotgun (WGS) entry which is preliminary data.</text>
</comment>
<reference evidence="3 4" key="1">
    <citation type="submission" date="2019-04" db="EMBL/GenBank/DDBJ databases">
        <title>Microbes associate with the intestines of laboratory mice.</title>
        <authorList>
            <person name="Navarre W."/>
            <person name="Wong E."/>
            <person name="Huang K.C."/>
            <person name="Tropini C."/>
            <person name="Ng K."/>
            <person name="Yu B."/>
        </authorList>
    </citation>
    <scope>NUCLEOTIDE SEQUENCE [LARGE SCALE GENOMIC DNA]</scope>
    <source>
        <strain evidence="3 4">NM48_B13</strain>
    </source>
</reference>
<reference evidence="2 5" key="2">
    <citation type="submission" date="2020-08" db="EMBL/GenBank/DDBJ databases">
        <title>Sequencing the genomes of 1000 actinobacteria strains.</title>
        <authorList>
            <person name="Klenk H.-P."/>
        </authorList>
    </citation>
    <scope>NUCLEOTIDE SEQUENCE [LARGE SCALE GENOMIC DNA]</scope>
    <source>
        <strain evidence="2 5">DSM 22242</strain>
    </source>
</reference>
<evidence type="ECO:0000313" key="4">
    <source>
        <dbReference type="Proteomes" id="UP000309454"/>
    </source>
</evidence>
<dbReference type="AlphaFoldDB" id="A0A3N0AAY2"/>
<sequence length="154" mass="17269">MEVVAMPFSRLALWCAAVLLAVFLVGCSSAEKTSHDYFPVNDAGYSYGSGSDEFVQERYIKEFGYPETNEEWQDYRRITTPDLVAVVADDGSVGYAFERDFGEDPKTLEEAAQITERYEKGFSVDVYDAETMEVIGTHTIEGVEIKKQEDESDG</sequence>
<keyword evidence="4" id="KW-1185">Reference proteome</keyword>
<organism evidence="3 4">
    <name type="scientific">Parvibacter caecicola</name>
    <dbReference type="NCBI Taxonomy" id="747645"/>
    <lineage>
        <taxon>Bacteria</taxon>
        <taxon>Bacillati</taxon>
        <taxon>Actinomycetota</taxon>
        <taxon>Coriobacteriia</taxon>
        <taxon>Coriobacteriales</taxon>
        <taxon>Coriobacteriaceae</taxon>
        <taxon>Parvibacter</taxon>
    </lineage>
</organism>
<accession>A0A3N0AAY2</accession>
<evidence type="ECO:0000313" key="3">
    <source>
        <dbReference type="EMBL" id="TJW11448.1"/>
    </source>
</evidence>
<feature type="chain" id="PRO_5036340760" evidence="1">
    <location>
        <begin position="31"/>
        <end position="154"/>
    </location>
</feature>
<dbReference type="EMBL" id="JACHYA010000008">
    <property type="protein sequence ID" value="MBB3172049.1"/>
    <property type="molecule type" value="Genomic_DNA"/>
</dbReference>
<dbReference type="GeneID" id="93356556"/>
<gene>
    <name evidence="3" type="ORF">E5982_04390</name>
    <name evidence="2" type="ORF">FHR31_001882</name>
</gene>
<dbReference type="Proteomes" id="UP000309454">
    <property type="component" value="Unassembled WGS sequence"/>
</dbReference>
<evidence type="ECO:0000313" key="2">
    <source>
        <dbReference type="EMBL" id="MBB3172049.1"/>
    </source>
</evidence>
<feature type="signal peptide" evidence="1">
    <location>
        <begin position="1"/>
        <end position="30"/>
    </location>
</feature>
<keyword evidence="1" id="KW-0732">Signal</keyword>
<evidence type="ECO:0000256" key="1">
    <source>
        <dbReference type="SAM" id="SignalP"/>
    </source>
</evidence>
<dbReference type="EMBL" id="SSTM01000002">
    <property type="protein sequence ID" value="TJW11448.1"/>
    <property type="molecule type" value="Genomic_DNA"/>
</dbReference>
<name>A0A3N0AAY2_9ACTN</name>
<dbReference type="Proteomes" id="UP000530850">
    <property type="component" value="Unassembled WGS sequence"/>
</dbReference>